<keyword evidence="3" id="KW-1185">Reference proteome</keyword>
<dbReference type="GeneID" id="25366604"/>
<gene>
    <name evidence="2" type="ORF">AUEXF2481DRAFT_40421</name>
</gene>
<dbReference type="Proteomes" id="UP000030641">
    <property type="component" value="Unassembled WGS sequence"/>
</dbReference>
<dbReference type="RefSeq" id="XP_013343549.1">
    <property type="nucleotide sequence ID" value="XM_013488095.1"/>
</dbReference>
<organism evidence="2 3">
    <name type="scientific">Aureobasidium subglaciale (strain EXF-2481)</name>
    <name type="common">Aureobasidium pullulans var. subglaciale</name>
    <dbReference type="NCBI Taxonomy" id="1043005"/>
    <lineage>
        <taxon>Eukaryota</taxon>
        <taxon>Fungi</taxon>
        <taxon>Dikarya</taxon>
        <taxon>Ascomycota</taxon>
        <taxon>Pezizomycotina</taxon>
        <taxon>Dothideomycetes</taxon>
        <taxon>Dothideomycetidae</taxon>
        <taxon>Dothideales</taxon>
        <taxon>Saccotheciaceae</taxon>
        <taxon>Aureobasidium</taxon>
    </lineage>
</organism>
<evidence type="ECO:0000313" key="3">
    <source>
        <dbReference type="Proteomes" id="UP000030641"/>
    </source>
</evidence>
<dbReference type="HOGENOM" id="CLU_3105963_0_0_1"/>
<proteinExistence type="predicted"/>
<dbReference type="EMBL" id="KL584760">
    <property type="protein sequence ID" value="KEQ95157.1"/>
    <property type="molecule type" value="Genomic_DNA"/>
</dbReference>
<dbReference type="InParanoid" id="A0A074YM40"/>
<accession>A0A074YM40</accession>
<evidence type="ECO:0000313" key="2">
    <source>
        <dbReference type="EMBL" id="KEQ95157.1"/>
    </source>
</evidence>
<name>A0A074YM40_AURSE</name>
<reference evidence="2 3" key="1">
    <citation type="journal article" date="2014" name="BMC Genomics">
        <title>Genome sequencing of four Aureobasidium pullulans varieties: biotechnological potential, stress tolerance, and description of new species.</title>
        <authorList>
            <person name="Gostin Ar C."/>
            <person name="Ohm R.A."/>
            <person name="Kogej T."/>
            <person name="Sonjak S."/>
            <person name="Turk M."/>
            <person name="Zajc J."/>
            <person name="Zalar P."/>
            <person name="Grube M."/>
            <person name="Sun H."/>
            <person name="Han J."/>
            <person name="Sharma A."/>
            <person name="Chiniquy J."/>
            <person name="Ngan C.Y."/>
            <person name="Lipzen A."/>
            <person name="Barry K."/>
            <person name="Grigoriev I.V."/>
            <person name="Gunde-Cimerman N."/>
        </authorList>
    </citation>
    <scope>NUCLEOTIDE SEQUENCE [LARGE SCALE GENOMIC DNA]</scope>
    <source>
        <strain evidence="2 3">EXF-2481</strain>
    </source>
</reference>
<sequence>MRDKVSSSGDCPKPQDTRDTVKFSTSDDPNIPAPGEPLCSSKSYNDRETLC</sequence>
<protein>
    <submittedName>
        <fullName evidence="2">Uncharacterized protein</fullName>
    </submittedName>
</protein>
<evidence type="ECO:0000256" key="1">
    <source>
        <dbReference type="SAM" id="MobiDB-lite"/>
    </source>
</evidence>
<dbReference type="AlphaFoldDB" id="A0A074YM40"/>
<feature type="region of interest" description="Disordered" evidence="1">
    <location>
        <begin position="1"/>
        <end position="51"/>
    </location>
</feature>